<evidence type="ECO:0008006" key="4">
    <source>
        <dbReference type="Google" id="ProtNLM"/>
    </source>
</evidence>
<organism evidence="2 3">
    <name type="scientific">Colletotrichum zoysiae</name>
    <dbReference type="NCBI Taxonomy" id="1216348"/>
    <lineage>
        <taxon>Eukaryota</taxon>
        <taxon>Fungi</taxon>
        <taxon>Dikarya</taxon>
        <taxon>Ascomycota</taxon>
        <taxon>Pezizomycotina</taxon>
        <taxon>Sordariomycetes</taxon>
        <taxon>Hypocreomycetidae</taxon>
        <taxon>Glomerellales</taxon>
        <taxon>Glomerellaceae</taxon>
        <taxon>Colletotrichum</taxon>
        <taxon>Colletotrichum graminicola species complex</taxon>
    </lineage>
</organism>
<sequence>MAFILSRKQHVTDIVVFLLVTFCVGRPCCARKSGCSPSAVLILPVASRLDLKGSSRPFGRESDTACGLRGAKCFMERGSSMRERFWPLLGAINALEAGQKTPTT</sequence>
<keyword evidence="1" id="KW-0732">Signal</keyword>
<evidence type="ECO:0000313" key="3">
    <source>
        <dbReference type="Proteomes" id="UP001232148"/>
    </source>
</evidence>
<evidence type="ECO:0000313" key="2">
    <source>
        <dbReference type="EMBL" id="KAK2025957.1"/>
    </source>
</evidence>
<proteinExistence type="predicted"/>
<reference evidence="2" key="1">
    <citation type="submission" date="2021-06" db="EMBL/GenBank/DDBJ databases">
        <title>Comparative genomics, transcriptomics and evolutionary studies reveal genomic signatures of adaptation to plant cell wall in hemibiotrophic fungi.</title>
        <authorList>
            <consortium name="DOE Joint Genome Institute"/>
            <person name="Baroncelli R."/>
            <person name="Diaz J.F."/>
            <person name="Benocci T."/>
            <person name="Peng M."/>
            <person name="Battaglia E."/>
            <person name="Haridas S."/>
            <person name="Andreopoulos W."/>
            <person name="Labutti K."/>
            <person name="Pangilinan J."/>
            <person name="Floch G.L."/>
            <person name="Makela M.R."/>
            <person name="Henrissat B."/>
            <person name="Grigoriev I.V."/>
            <person name="Crouch J.A."/>
            <person name="De Vries R.P."/>
            <person name="Sukno S.A."/>
            <person name="Thon M.R."/>
        </authorList>
    </citation>
    <scope>NUCLEOTIDE SEQUENCE</scope>
    <source>
        <strain evidence="2">MAFF235873</strain>
    </source>
</reference>
<feature type="chain" id="PRO_5042277305" description="Secreted protein" evidence="1">
    <location>
        <begin position="26"/>
        <end position="104"/>
    </location>
</feature>
<evidence type="ECO:0000256" key="1">
    <source>
        <dbReference type="SAM" id="SignalP"/>
    </source>
</evidence>
<dbReference type="EMBL" id="MU842925">
    <property type="protein sequence ID" value="KAK2025957.1"/>
    <property type="molecule type" value="Genomic_DNA"/>
</dbReference>
<keyword evidence="3" id="KW-1185">Reference proteome</keyword>
<dbReference type="Proteomes" id="UP001232148">
    <property type="component" value="Unassembled WGS sequence"/>
</dbReference>
<gene>
    <name evidence="2" type="ORF">LX32DRAFT_39512</name>
</gene>
<name>A0AAD9HDH4_9PEZI</name>
<feature type="signal peptide" evidence="1">
    <location>
        <begin position="1"/>
        <end position="25"/>
    </location>
</feature>
<accession>A0AAD9HDH4</accession>
<dbReference type="AlphaFoldDB" id="A0AAD9HDH4"/>
<protein>
    <recommendedName>
        <fullName evidence="4">Secreted protein</fullName>
    </recommendedName>
</protein>
<comment type="caution">
    <text evidence="2">The sequence shown here is derived from an EMBL/GenBank/DDBJ whole genome shotgun (WGS) entry which is preliminary data.</text>
</comment>